<dbReference type="CDD" id="cd02966">
    <property type="entry name" value="TlpA_like_family"/>
    <property type="match status" value="1"/>
</dbReference>
<dbReference type="PROSITE" id="PS00194">
    <property type="entry name" value="THIOREDOXIN_1"/>
    <property type="match status" value="1"/>
</dbReference>
<dbReference type="EMBL" id="CP002106">
    <property type="protein sequence ID" value="ADK68858.1"/>
    <property type="molecule type" value="Genomic_DNA"/>
</dbReference>
<dbReference type="Pfam" id="PF00578">
    <property type="entry name" value="AhpC-TSA"/>
    <property type="match status" value="1"/>
</dbReference>
<dbReference type="PATRIC" id="fig|633147.7.peg.1477"/>
<feature type="domain" description="Thioredoxin" evidence="1">
    <location>
        <begin position="60"/>
        <end position="211"/>
    </location>
</feature>
<dbReference type="RefSeq" id="WP_013252609.1">
    <property type="nucleotide sequence ID" value="NC_014363.1"/>
</dbReference>
<accession>E1QXK5</accession>
<sequence>MKEVTKKALVSAAGILMTISLVGCGANSKSQSTETAPDAAAAVESGSTDVPPEAASKLHLKGGDAFPNFEATNISNDETVTNEVFKKNKVTVLSFWFNGCTSCVKEMPLLQELSDKYKDQGVSVLGVNAEAGFTDDAKKEGQDILSKQGITYDNIAFNSKSDANQVIEGLTAFPTTMVIDQDGKLVGDPITGGLNKLEGSELLKRVDEALAKAKDN</sequence>
<dbReference type="InterPro" id="IPR036249">
    <property type="entry name" value="Thioredoxin-like_sf"/>
</dbReference>
<dbReference type="InterPro" id="IPR013766">
    <property type="entry name" value="Thioredoxin_domain"/>
</dbReference>
<dbReference type="PROSITE" id="PS51352">
    <property type="entry name" value="THIOREDOXIN_2"/>
    <property type="match status" value="1"/>
</dbReference>
<dbReference type="InterPro" id="IPR050553">
    <property type="entry name" value="Thioredoxin_ResA/DsbE_sf"/>
</dbReference>
<dbReference type="OrthoDB" id="9796554at2"/>
<reference evidence="2 3" key="1">
    <citation type="journal article" date="2010" name="Stand. Genomic Sci.">
        <title>Complete genome sequence of Olsenella uli type strain (VPI D76D-27C).</title>
        <authorList>
            <person name="Goker M."/>
            <person name="Held B."/>
            <person name="Lucas S."/>
            <person name="Nolan M."/>
            <person name="Yasawong M."/>
            <person name="Glavina Del Rio T."/>
            <person name="Tice H."/>
            <person name="Cheng J.F."/>
            <person name="Bruce D."/>
            <person name="Detter J.C."/>
            <person name="Tapia R."/>
            <person name="Han C."/>
            <person name="Goodwin L."/>
            <person name="Pitluck S."/>
            <person name="Liolios K."/>
            <person name="Ivanova N."/>
            <person name="Mavromatis K."/>
            <person name="Mikhailova N."/>
            <person name="Pati A."/>
            <person name="Chen A."/>
            <person name="Palaniappan K."/>
            <person name="Land M."/>
            <person name="Hauser L."/>
            <person name="Chang Y.J."/>
            <person name="Jeffries C.D."/>
            <person name="Rohde M."/>
            <person name="Sikorski J."/>
            <person name="Pukall R."/>
            <person name="Woyke T."/>
            <person name="Bristow J."/>
            <person name="Eisen J.A."/>
            <person name="Markowitz V."/>
            <person name="Hugenholtz P."/>
            <person name="Kyrpides N.C."/>
            <person name="Klenk H.P."/>
            <person name="Lapidus A."/>
        </authorList>
    </citation>
    <scope>NUCLEOTIDE SEQUENCE [LARGE SCALE GENOMIC DNA]</scope>
    <source>
        <strain evidence="3">ATCC 49627 / DSM 7084 / CIP 109912 / JCM 12494 / NCIMB 702895 / VPI D76D-27C</strain>
    </source>
</reference>
<dbReference type="GeneID" id="78513152"/>
<dbReference type="PANTHER" id="PTHR42852">
    <property type="entry name" value="THIOL:DISULFIDE INTERCHANGE PROTEIN DSBE"/>
    <property type="match status" value="1"/>
</dbReference>
<dbReference type="eggNOG" id="COG0526">
    <property type="taxonomic scope" value="Bacteria"/>
</dbReference>
<evidence type="ECO:0000259" key="1">
    <source>
        <dbReference type="PROSITE" id="PS51352"/>
    </source>
</evidence>
<organism evidence="2 3">
    <name type="scientific">Olsenella uli (strain ATCC 49627 / DSM 7084 / CCUG 31166 / CIP 109912 / JCM 12494 / LMG 11480 / NCIMB 702895 / VPI D76D-27C)</name>
    <name type="common">Lactobacillus uli</name>
    <dbReference type="NCBI Taxonomy" id="633147"/>
    <lineage>
        <taxon>Bacteria</taxon>
        <taxon>Bacillati</taxon>
        <taxon>Actinomycetota</taxon>
        <taxon>Coriobacteriia</taxon>
        <taxon>Coriobacteriales</taxon>
        <taxon>Atopobiaceae</taxon>
        <taxon>Olsenella</taxon>
    </lineage>
</organism>
<gene>
    <name evidence="2" type="ordered locus">Olsu_1770</name>
</gene>
<name>E1QXK5_OLSUV</name>
<dbReference type="STRING" id="633147.Olsu_1770"/>
<keyword evidence="3" id="KW-1185">Reference proteome</keyword>
<dbReference type="Gene3D" id="3.40.30.10">
    <property type="entry name" value="Glutaredoxin"/>
    <property type="match status" value="1"/>
</dbReference>
<dbReference type="PANTHER" id="PTHR42852:SF13">
    <property type="entry name" value="PROTEIN DIPZ"/>
    <property type="match status" value="1"/>
</dbReference>
<dbReference type="InterPro" id="IPR000866">
    <property type="entry name" value="AhpC/TSA"/>
</dbReference>
<dbReference type="SUPFAM" id="SSF52833">
    <property type="entry name" value="Thioredoxin-like"/>
    <property type="match status" value="1"/>
</dbReference>
<dbReference type="HOGENOM" id="CLU_042529_7_0_11"/>
<evidence type="ECO:0000313" key="3">
    <source>
        <dbReference type="Proteomes" id="UP000000333"/>
    </source>
</evidence>
<dbReference type="PROSITE" id="PS51257">
    <property type="entry name" value="PROKAR_LIPOPROTEIN"/>
    <property type="match status" value="1"/>
</dbReference>
<evidence type="ECO:0000313" key="2">
    <source>
        <dbReference type="EMBL" id="ADK68858.1"/>
    </source>
</evidence>
<dbReference type="KEGG" id="ols:Olsu_1770"/>
<dbReference type="InterPro" id="IPR017937">
    <property type="entry name" value="Thioredoxin_CS"/>
</dbReference>
<dbReference type="Proteomes" id="UP000000333">
    <property type="component" value="Chromosome"/>
</dbReference>
<dbReference type="AlphaFoldDB" id="E1QXK5"/>
<dbReference type="GO" id="GO:0016209">
    <property type="term" value="F:antioxidant activity"/>
    <property type="evidence" value="ECO:0007669"/>
    <property type="project" value="InterPro"/>
</dbReference>
<dbReference type="GO" id="GO:0016491">
    <property type="term" value="F:oxidoreductase activity"/>
    <property type="evidence" value="ECO:0007669"/>
    <property type="project" value="InterPro"/>
</dbReference>
<protein>
    <submittedName>
        <fullName evidence="2">Redoxin domain protein</fullName>
    </submittedName>
</protein>
<proteinExistence type="predicted"/>